<dbReference type="PANTHER" id="PTHR16740:SF1">
    <property type="entry name" value="CYTOCHROME B5-RELATED PROTEIN-RELATED"/>
    <property type="match status" value="1"/>
</dbReference>
<keyword evidence="6" id="KW-0812">Transmembrane</keyword>
<keyword evidence="6" id="KW-0472">Membrane</keyword>
<evidence type="ECO:0000256" key="4">
    <source>
        <dbReference type="ARBA" id="ARBA00055674"/>
    </source>
</evidence>
<evidence type="ECO:0000256" key="2">
    <source>
        <dbReference type="ARBA" id="ARBA00022723"/>
    </source>
</evidence>
<keyword evidence="2" id="KW-0479">Metal-binding</keyword>
<dbReference type="GO" id="GO:0006629">
    <property type="term" value="P:lipid metabolic process"/>
    <property type="evidence" value="ECO:0007669"/>
    <property type="project" value="InterPro"/>
</dbReference>
<dbReference type="PANTHER" id="PTHR16740">
    <property type="entry name" value="CYTOCHROME B5-RELATED PROTEIN-RELATED"/>
    <property type="match status" value="1"/>
</dbReference>
<proteinExistence type="predicted"/>
<feature type="transmembrane region" description="Helical" evidence="6">
    <location>
        <begin position="247"/>
        <end position="267"/>
    </location>
</feature>
<evidence type="ECO:0000256" key="3">
    <source>
        <dbReference type="ARBA" id="ARBA00023004"/>
    </source>
</evidence>
<keyword evidence="1" id="KW-0349">Heme</keyword>
<name>A0A1J1IRH5_9DIPT</name>
<dbReference type="InterPro" id="IPR036400">
    <property type="entry name" value="Cyt_B5-like_heme/steroid_sf"/>
</dbReference>
<sequence length="439" mass="52825">MEVSAKIKDVTIVRKYPAFRDKFVNGCWRWIEGKRKDDFSEGLWRIHNNLYDLTDFIIKHPGGKYWLEVTQGTDITEAFESHHLSTKPEKLLPKYFVREAKYPRNYFLTYDENGFYRTLKKRVEEKLKSIDKSVTWKSRWVHDINLFVLFVSAIMANRTENKFLHKLWIVIAAQCFAWCAMFSHNFFHQADNWRMYTSNISLVSWRDYRVFHILSHHMYTNSFSDFETSTFEPYLKWIPTLERTWCYYLRLIAFIPLLILSFFHNFWRYRFQGYIWGNEKVFRWDDFLLFTLPLAQILFGKKMVTLSYLEEIYWGWASIAIPGSILYSIIFFNRGHHAPYITHQNDEIKSLDFGEYQLSTTIDRKEANYNIFTSLAYFGDQTLHHLFPTIDHAILPELRNILIKTCKEFDVDLHPETSMIRSTIDQYKQLLRTKIIRCS</sequence>
<dbReference type="Proteomes" id="UP000183832">
    <property type="component" value="Unassembled WGS sequence"/>
</dbReference>
<dbReference type="SUPFAM" id="SSF55856">
    <property type="entry name" value="Cytochrome b5-like heme/steroid binding domain"/>
    <property type="match status" value="1"/>
</dbReference>
<dbReference type="InterPro" id="IPR001199">
    <property type="entry name" value="Cyt_B5-like_heme/steroid-bd"/>
</dbReference>
<dbReference type="Pfam" id="PF00173">
    <property type="entry name" value="Cyt-b5"/>
    <property type="match status" value="1"/>
</dbReference>
<organism evidence="8 9">
    <name type="scientific">Clunio marinus</name>
    <dbReference type="NCBI Taxonomy" id="568069"/>
    <lineage>
        <taxon>Eukaryota</taxon>
        <taxon>Metazoa</taxon>
        <taxon>Ecdysozoa</taxon>
        <taxon>Arthropoda</taxon>
        <taxon>Hexapoda</taxon>
        <taxon>Insecta</taxon>
        <taxon>Pterygota</taxon>
        <taxon>Neoptera</taxon>
        <taxon>Endopterygota</taxon>
        <taxon>Diptera</taxon>
        <taxon>Nematocera</taxon>
        <taxon>Chironomoidea</taxon>
        <taxon>Chironomidae</taxon>
        <taxon>Clunio</taxon>
    </lineage>
</organism>
<dbReference type="EMBL" id="CVRI01000057">
    <property type="protein sequence ID" value="CRL02330.1"/>
    <property type="molecule type" value="Genomic_DNA"/>
</dbReference>
<dbReference type="PROSITE" id="PS50255">
    <property type="entry name" value="CYTOCHROME_B5_2"/>
    <property type="match status" value="1"/>
</dbReference>
<dbReference type="InterPro" id="IPR005804">
    <property type="entry name" value="FA_desaturase_dom"/>
</dbReference>
<keyword evidence="3" id="KW-0408">Iron</keyword>
<dbReference type="InterPro" id="IPR053100">
    <property type="entry name" value="Cytochrome_b5-related"/>
</dbReference>
<evidence type="ECO:0000313" key="8">
    <source>
        <dbReference type="EMBL" id="CRL02330.1"/>
    </source>
</evidence>
<feature type="transmembrane region" description="Helical" evidence="6">
    <location>
        <begin position="312"/>
        <end position="332"/>
    </location>
</feature>
<evidence type="ECO:0000256" key="6">
    <source>
        <dbReference type="SAM" id="Phobius"/>
    </source>
</evidence>
<gene>
    <name evidence="8" type="ORF">CLUMA_CG015108</name>
</gene>
<dbReference type="FunFam" id="3.10.120.10:FF:000020">
    <property type="entry name" value="Cytochrome b5-related protein"/>
    <property type="match status" value="1"/>
</dbReference>
<dbReference type="STRING" id="568069.A0A1J1IRH5"/>
<reference evidence="8 9" key="1">
    <citation type="submission" date="2015-04" db="EMBL/GenBank/DDBJ databases">
        <authorList>
            <person name="Syromyatnikov M.Y."/>
            <person name="Popov V.N."/>
        </authorList>
    </citation>
    <scope>NUCLEOTIDE SEQUENCE [LARGE SCALE GENOMIC DNA]</scope>
</reference>
<feature type="transmembrane region" description="Helical" evidence="6">
    <location>
        <begin position="287"/>
        <end position="306"/>
    </location>
</feature>
<feature type="transmembrane region" description="Helical" evidence="6">
    <location>
        <begin position="167"/>
        <end position="187"/>
    </location>
</feature>
<dbReference type="Pfam" id="PF00487">
    <property type="entry name" value="FA_desaturase"/>
    <property type="match status" value="1"/>
</dbReference>
<feature type="domain" description="Cytochrome b5 heme-binding" evidence="7">
    <location>
        <begin position="1"/>
        <end position="101"/>
    </location>
</feature>
<evidence type="ECO:0000259" key="7">
    <source>
        <dbReference type="PROSITE" id="PS50255"/>
    </source>
</evidence>
<evidence type="ECO:0000256" key="1">
    <source>
        <dbReference type="ARBA" id="ARBA00022617"/>
    </source>
</evidence>
<evidence type="ECO:0000256" key="5">
    <source>
        <dbReference type="ARBA" id="ARBA00073492"/>
    </source>
</evidence>
<evidence type="ECO:0000313" key="9">
    <source>
        <dbReference type="Proteomes" id="UP000183832"/>
    </source>
</evidence>
<accession>A0A1J1IRH5</accession>
<dbReference type="AlphaFoldDB" id="A0A1J1IRH5"/>
<protein>
    <recommendedName>
        <fullName evidence="5">Cytochrome b5-related protein</fullName>
    </recommendedName>
</protein>
<dbReference type="Gene3D" id="3.10.120.10">
    <property type="entry name" value="Cytochrome b5-like heme/steroid binding domain"/>
    <property type="match status" value="1"/>
</dbReference>
<dbReference type="GO" id="GO:0046872">
    <property type="term" value="F:metal ion binding"/>
    <property type="evidence" value="ECO:0007669"/>
    <property type="project" value="UniProtKB-KW"/>
</dbReference>
<keyword evidence="6" id="KW-1133">Transmembrane helix</keyword>
<comment type="function">
    <text evidence="4">May play a role in muscle cell metabolism.</text>
</comment>
<dbReference type="OrthoDB" id="260519at2759"/>
<keyword evidence="9" id="KW-1185">Reference proteome</keyword>
<dbReference type="SMART" id="SM01117">
    <property type="entry name" value="Cyt-b5"/>
    <property type="match status" value="1"/>
</dbReference>